<evidence type="ECO:0000256" key="3">
    <source>
        <dbReference type="ARBA" id="ARBA00022989"/>
    </source>
</evidence>
<reference evidence="6 7" key="1">
    <citation type="submission" date="2017-10" db="EMBL/GenBank/DDBJ databases">
        <title>A novel species of cold-tolerant Malassezia isolated from bats.</title>
        <authorList>
            <person name="Lorch J.M."/>
            <person name="Palmer J.M."/>
            <person name="Vanderwolf K.J."/>
            <person name="Schmidt K.Z."/>
            <person name="Verant M.L."/>
            <person name="Weller T.J."/>
            <person name="Blehert D.S."/>
        </authorList>
    </citation>
    <scope>NUCLEOTIDE SEQUENCE [LARGE SCALE GENOMIC DNA]</scope>
    <source>
        <strain evidence="6 7">NWHC:44797-103</strain>
    </source>
</reference>
<protein>
    <submittedName>
        <fullName evidence="6">Uncharacterized protein</fullName>
    </submittedName>
</protein>
<accession>A0A2N1JCV8</accession>
<dbReference type="EMBL" id="KZ454989">
    <property type="protein sequence ID" value="PKI84379.1"/>
    <property type="molecule type" value="Genomic_DNA"/>
</dbReference>
<evidence type="ECO:0000313" key="7">
    <source>
        <dbReference type="Proteomes" id="UP000232875"/>
    </source>
</evidence>
<proteinExistence type="predicted"/>
<dbReference type="GO" id="GO:0016020">
    <property type="term" value="C:membrane"/>
    <property type="evidence" value="ECO:0007669"/>
    <property type="project" value="UniProtKB-SubCell"/>
</dbReference>
<evidence type="ECO:0000313" key="6">
    <source>
        <dbReference type="EMBL" id="PKI84379.1"/>
    </source>
</evidence>
<evidence type="ECO:0000256" key="1">
    <source>
        <dbReference type="ARBA" id="ARBA00004370"/>
    </source>
</evidence>
<dbReference type="SUPFAM" id="SSF161084">
    <property type="entry name" value="MAPEG domain-like"/>
    <property type="match status" value="1"/>
</dbReference>
<dbReference type="AlphaFoldDB" id="A0A2N1JCV8"/>
<organism evidence="6 7">
    <name type="scientific">Malassezia vespertilionis</name>
    <dbReference type="NCBI Taxonomy" id="2020962"/>
    <lineage>
        <taxon>Eukaryota</taxon>
        <taxon>Fungi</taxon>
        <taxon>Dikarya</taxon>
        <taxon>Basidiomycota</taxon>
        <taxon>Ustilaginomycotina</taxon>
        <taxon>Malasseziomycetes</taxon>
        <taxon>Malasseziales</taxon>
        <taxon>Malasseziaceae</taxon>
        <taxon>Malassezia</taxon>
    </lineage>
</organism>
<evidence type="ECO:0000256" key="2">
    <source>
        <dbReference type="ARBA" id="ARBA00022692"/>
    </source>
</evidence>
<dbReference type="PANTHER" id="PTHR35814">
    <property type="match status" value="1"/>
</dbReference>
<keyword evidence="2 5" id="KW-0812">Transmembrane</keyword>
<evidence type="ECO:0000256" key="4">
    <source>
        <dbReference type="ARBA" id="ARBA00023136"/>
    </source>
</evidence>
<evidence type="ECO:0000256" key="5">
    <source>
        <dbReference type="SAM" id="Phobius"/>
    </source>
</evidence>
<name>A0A2N1JCV8_9BASI</name>
<dbReference type="PANTHER" id="PTHR35814:SF1">
    <property type="entry name" value="GLUTATHIONE S-TRANSFERASE-RELATED"/>
    <property type="match status" value="1"/>
</dbReference>
<keyword evidence="4 5" id="KW-0472">Membrane</keyword>
<dbReference type="Gene3D" id="1.20.120.550">
    <property type="entry name" value="Membrane associated eicosanoid/glutathione metabolism-like domain"/>
    <property type="match status" value="1"/>
</dbReference>
<sequence>MPLFVLSPASLVHSAAFAGFYTYLSLNVVAARKKYGETKPGIPENNETVKNIIRVQSNFAEYTPFVFSLIFLAELNGAPTKFVHAAYASLFVFRVLHSLGMVCTKLKLGRAIGFVGTVLLMVGTGLYNFGLGYEPLLSFLGVN</sequence>
<keyword evidence="7" id="KW-1185">Reference proteome</keyword>
<dbReference type="STRING" id="2020962.A0A2N1JCV8"/>
<dbReference type="Proteomes" id="UP000232875">
    <property type="component" value="Unassembled WGS sequence"/>
</dbReference>
<dbReference type="InterPro" id="IPR023352">
    <property type="entry name" value="MAPEG-like_dom_sf"/>
</dbReference>
<dbReference type="Pfam" id="PF01124">
    <property type="entry name" value="MAPEG"/>
    <property type="match status" value="1"/>
</dbReference>
<gene>
    <name evidence="6" type="ORF">MVES_001518</name>
</gene>
<keyword evidence="3 5" id="KW-1133">Transmembrane helix</keyword>
<feature type="transmembrane region" description="Helical" evidence="5">
    <location>
        <begin position="111"/>
        <end position="130"/>
    </location>
</feature>
<dbReference type="InterPro" id="IPR001129">
    <property type="entry name" value="Membr-assoc_MAPEG"/>
</dbReference>
<comment type="subcellular location">
    <subcellularLocation>
        <location evidence="1">Membrane</location>
    </subcellularLocation>
</comment>
<dbReference type="OrthoDB" id="19091at2759"/>